<evidence type="ECO:0000313" key="1">
    <source>
        <dbReference type="Proteomes" id="UP000035680"/>
    </source>
</evidence>
<accession>A0A0K0FV98</accession>
<dbReference type="AlphaFoldDB" id="A0A0K0FV98"/>
<dbReference type="Proteomes" id="UP000035680">
    <property type="component" value="Unassembled WGS sequence"/>
</dbReference>
<proteinExistence type="predicted"/>
<reference evidence="2" key="2">
    <citation type="submission" date="2015-08" db="UniProtKB">
        <authorList>
            <consortium name="WormBaseParasite"/>
        </authorList>
    </citation>
    <scope>IDENTIFICATION</scope>
</reference>
<keyword evidence="1" id="KW-1185">Reference proteome</keyword>
<dbReference type="WBParaSite" id="SVE_1626300.1">
    <property type="protein sequence ID" value="SVE_1626300.1"/>
    <property type="gene ID" value="SVE_1626300"/>
</dbReference>
<sequence length="102" mass="12212">MAILRRRKMKLKELYKDDVKIIKNDKHNLSNHREFKPFLESKINYVVAKPKMTGIDGISNKRIKSLYKNQKFKAALLKKLNFMNKIIPKCWGTAIYYCYQKE</sequence>
<protein>
    <submittedName>
        <fullName evidence="2">Transposase</fullName>
    </submittedName>
</protein>
<organism evidence="1 2">
    <name type="scientific">Strongyloides venezuelensis</name>
    <name type="common">Threadworm</name>
    <dbReference type="NCBI Taxonomy" id="75913"/>
    <lineage>
        <taxon>Eukaryota</taxon>
        <taxon>Metazoa</taxon>
        <taxon>Ecdysozoa</taxon>
        <taxon>Nematoda</taxon>
        <taxon>Chromadorea</taxon>
        <taxon>Rhabditida</taxon>
        <taxon>Tylenchina</taxon>
        <taxon>Panagrolaimomorpha</taxon>
        <taxon>Strongyloidoidea</taxon>
        <taxon>Strongyloididae</taxon>
        <taxon>Strongyloides</taxon>
    </lineage>
</organism>
<name>A0A0K0FV98_STRVS</name>
<reference evidence="1" key="1">
    <citation type="submission" date="2014-07" db="EMBL/GenBank/DDBJ databases">
        <authorList>
            <person name="Martin A.A"/>
            <person name="De Silva N."/>
        </authorList>
    </citation>
    <scope>NUCLEOTIDE SEQUENCE</scope>
</reference>
<evidence type="ECO:0000313" key="2">
    <source>
        <dbReference type="WBParaSite" id="SVE_1626300.1"/>
    </source>
</evidence>